<proteinExistence type="predicted"/>
<name>A0A849CFR4_9NOCA</name>
<gene>
    <name evidence="1" type="ORF">HLB23_38610</name>
</gene>
<dbReference type="AlphaFoldDB" id="A0A849CFR4"/>
<dbReference type="EMBL" id="JABELX010000026">
    <property type="protein sequence ID" value="NNH75700.1"/>
    <property type="molecule type" value="Genomic_DNA"/>
</dbReference>
<protein>
    <submittedName>
        <fullName evidence="1">Uncharacterized protein</fullName>
    </submittedName>
</protein>
<organism evidence="1 2">
    <name type="scientific">Nocardia uniformis</name>
    <dbReference type="NCBI Taxonomy" id="53432"/>
    <lineage>
        <taxon>Bacteria</taxon>
        <taxon>Bacillati</taxon>
        <taxon>Actinomycetota</taxon>
        <taxon>Actinomycetes</taxon>
        <taxon>Mycobacteriales</taxon>
        <taxon>Nocardiaceae</taxon>
        <taxon>Nocardia</taxon>
    </lineage>
</organism>
<evidence type="ECO:0000313" key="2">
    <source>
        <dbReference type="Proteomes" id="UP000586827"/>
    </source>
</evidence>
<dbReference type="RefSeq" id="WP_157553563.1">
    <property type="nucleotide sequence ID" value="NZ_JABELX010000026.1"/>
</dbReference>
<keyword evidence="2" id="KW-1185">Reference proteome</keyword>
<dbReference type="Proteomes" id="UP000586827">
    <property type="component" value="Unassembled WGS sequence"/>
</dbReference>
<evidence type="ECO:0000313" key="1">
    <source>
        <dbReference type="EMBL" id="NNH75700.1"/>
    </source>
</evidence>
<comment type="caution">
    <text evidence="1">The sequence shown here is derived from an EMBL/GenBank/DDBJ whole genome shotgun (WGS) entry which is preliminary data.</text>
</comment>
<sequence>MADILEVLHARCAEIAGEAILSGQEHPHLTLTTREVEDLLDHISDLHRRYGEIDLAYRDLDHRYTVLRAATSEATASLERIRTVLEQRSAHPEALVRQAATIARFAAENLTAATRS</sequence>
<reference evidence="1 2" key="1">
    <citation type="submission" date="2020-05" db="EMBL/GenBank/DDBJ databases">
        <title>MicrobeNet Type strains.</title>
        <authorList>
            <person name="Nicholson A.C."/>
        </authorList>
    </citation>
    <scope>NUCLEOTIDE SEQUENCE [LARGE SCALE GENOMIC DNA]</scope>
    <source>
        <strain evidence="1 2">JCM 3224</strain>
    </source>
</reference>
<accession>A0A849CFR4</accession>